<proteinExistence type="predicted"/>
<protein>
    <submittedName>
        <fullName evidence="1">Alpha/beta hydrolase</fullName>
    </submittedName>
</protein>
<dbReference type="GO" id="GO:0016787">
    <property type="term" value="F:hydrolase activity"/>
    <property type="evidence" value="ECO:0007669"/>
    <property type="project" value="UniProtKB-KW"/>
</dbReference>
<organism evidence="1 2">
    <name type="scientific">Maricaulis virginensis</name>
    <dbReference type="NCBI Taxonomy" id="144022"/>
    <lineage>
        <taxon>Bacteria</taxon>
        <taxon>Pseudomonadati</taxon>
        <taxon>Pseudomonadota</taxon>
        <taxon>Alphaproteobacteria</taxon>
        <taxon>Maricaulales</taxon>
        <taxon>Maricaulaceae</taxon>
        <taxon>Maricaulis</taxon>
    </lineage>
</organism>
<keyword evidence="2" id="KW-1185">Reference proteome</keyword>
<dbReference type="InterPro" id="IPR025365">
    <property type="entry name" value="DUF4269"/>
</dbReference>
<accession>A0A9W6IP19</accession>
<evidence type="ECO:0000313" key="1">
    <source>
        <dbReference type="EMBL" id="GLK52605.1"/>
    </source>
</evidence>
<sequence length="185" mass="19769">MPCDILPVRDARAILDRADVFGRLAPFDPRWVGSIPLDVHGPDADADIACTAGPDLAVFRKALIEAFPGAAVADNEHAGEASVIARLTLEGMPVEIFGRCRPVETHESYIHWLAEDRLLNLAEDRFRDDIRAAKAGGLKTEPAFARVLGLGGDPFAELLKLASPGDDALRTLIRGAGYATKGTAS</sequence>
<evidence type="ECO:0000313" key="2">
    <source>
        <dbReference type="Proteomes" id="UP001143486"/>
    </source>
</evidence>
<dbReference type="RefSeq" id="WP_271186968.1">
    <property type="nucleotide sequence ID" value="NZ_BSFE01000005.1"/>
</dbReference>
<dbReference type="AlphaFoldDB" id="A0A9W6IP19"/>
<gene>
    <name evidence="1" type="ORF">GCM10017621_21130</name>
</gene>
<comment type="caution">
    <text evidence="1">The sequence shown here is derived from an EMBL/GenBank/DDBJ whole genome shotgun (WGS) entry which is preliminary data.</text>
</comment>
<dbReference type="Proteomes" id="UP001143486">
    <property type="component" value="Unassembled WGS sequence"/>
</dbReference>
<name>A0A9W6IP19_9PROT</name>
<reference evidence="1" key="1">
    <citation type="journal article" date="2014" name="Int. J. Syst. Evol. Microbiol.">
        <title>Complete genome sequence of Corynebacterium casei LMG S-19264T (=DSM 44701T), isolated from a smear-ripened cheese.</title>
        <authorList>
            <consortium name="US DOE Joint Genome Institute (JGI-PGF)"/>
            <person name="Walter F."/>
            <person name="Albersmeier A."/>
            <person name="Kalinowski J."/>
            <person name="Ruckert C."/>
        </authorList>
    </citation>
    <scope>NUCLEOTIDE SEQUENCE</scope>
    <source>
        <strain evidence="1">VKM B-1513</strain>
    </source>
</reference>
<reference evidence="1" key="2">
    <citation type="submission" date="2023-01" db="EMBL/GenBank/DDBJ databases">
        <authorList>
            <person name="Sun Q."/>
            <person name="Evtushenko L."/>
        </authorList>
    </citation>
    <scope>NUCLEOTIDE SEQUENCE</scope>
    <source>
        <strain evidence="1">VKM B-1513</strain>
    </source>
</reference>
<dbReference type="Pfam" id="PF14091">
    <property type="entry name" value="DUF4269"/>
    <property type="match status" value="1"/>
</dbReference>
<keyword evidence="1" id="KW-0378">Hydrolase</keyword>
<dbReference type="EMBL" id="BSFE01000005">
    <property type="protein sequence ID" value="GLK52605.1"/>
    <property type="molecule type" value="Genomic_DNA"/>
</dbReference>